<feature type="region of interest" description="Disordered" evidence="1">
    <location>
        <begin position="1"/>
        <end position="37"/>
    </location>
</feature>
<keyword evidence="3" id="KW-1185">Reference proteome</keyword>
<comment type="caution">
    <text evidence="2">The sequence shown here is derived from an EMBL/GenBank/DDBJ whole genome shotgun (WGS) entry which is preliminary data.</text>
</comment>
<proteinExistence type="predicted"/>
<organism evidence="2 3">
    <name type="scientific">Araneus ventricosus</name>
    <name type="common">Orbweaver spider</name>
    <name type="synonym">Epeira ventricosa</name>
    <dbReference type="NCBI Taxonomy" id="182803"/>
    <lineage>
        <taxon>Eukaryota</taxon>
        <taxon>Metazoa</taxon>
        <taxon>Ecdysozoa</taxon>
        <taxon>Arthropoda</taxon>
        <taxon>Chelicerata</taxon>
        <taxon>Arachnida</taxon>
        <taxon>Araneae</taxon>
        <taxon>Araneomorphae</taxon>
        <taxon>Entelegynae</taxon>
        <taxon>Araneoidea</taxon>
        <taxon>Araneidae</taxon>
        <taxon>Araneus</taxon>
    </lineage>
</organism>
<reference evidence="2 3" key="1">
    <citation type="journal article" date="2019" name="Sci. Rep.">
        <title>Orb-weaving spider Araneus ventricosus genome elucidates the spidroin gene catalogue.</title>
        <authorList>
            <person name="Kono N."/>
            <person name="Nakamura H."/>
            <person name="Ohtoshi R."/>
            <person name="Moran D.A.P."/>
            <person name="Shinohara A."/>
            <person name="Yoshida Y."/>
            <person name="Fujiwara M."/>
            <person name="Mori M."/>
            <person name="Tomita M."/>
            <person name="Arakawa K."/>
        </authorList>
    </citation>
    <scope>NUCLEOTIDE SEQUENCE [LARGE SCALE GENOMIC DNA]</scope>
</reference>
<name>A0A4Y2E0E7_ARAVE</name>
<dbReference type="AlphaFoldDB" id="A0A4Y2E0E7"/>
<sequence>MRSRNSMEKGQEEMKDRMEKGQEEMKKGQEEMKNRSNHLESKVVEIKDIVNSCIEKIEDVQSVKERLERPEKNRFGQEERKFLFSASAEHLKLCSVLARENYYTARSECLIQGVPSFWTRYAVTDFLAKFQKGVLVVSTSADLKREAIPFEF</sequence>
<dbReference type="EMBL" id="BGPR01000474">
    <property type="protein sequence ID" value="GBM22117.1"/>
    <property type="molecule type" value="Genomic_DNA"/>
</dbReference>
<evidence type="ECO:0000313" key="2">
    <source>
        <dbReference type="EMBL" id="GBM22117.1"/>
    </source>
</evidence>
<evidence type="ECO:0000313" key="3">
    <source>
        <dbReference type="Proteomes" id="UP000499080"/>
    </source>
</evidence>
<accession>A0A4Y2E0E7</accession>
<evidence type="ECO:0000256" key="1">
    <source>
        <dbReference type="SAM" id="MobiDB-lite"/>
    </source>
</evidence>
<gene>
    <name evidence="2" type="ORF">AVEN_266477_1</name>
</gene>
<dbReference type="Proteomes" id="UP000499080">
    <property type="component" value="Unassembled WGS sequence"/>
</dbReference>
<protein>
    <submittedName>
        <fullName evidence="2">Uncharacterized protein</fullName>
    </submittedName>
</protein>